<dbReference type="AlphaFoldDB" id="A0A3R7P7U0"/>
<sequence length="231" mass="25991">MALAPSQRSPCSTALGDTSHVAVEACPDFSVFLRSSRNGIKAAKRARENVGVSALNKDPQKSYKRYLPESKSISSENLQRKRNESLPNLGDANASAAWSPTLKGPAFFHLADDVFLDPTDVQENTLRRQCFQPAWSLIGTFKTNIYSLVDVDPRHDVLKWHQQTPRNEFQQMRIPLSSIKEVRISSVAREEMGPNWVIVRTSTKPTQIVFGFEKLSNAKRMRAALQPFPYT</sequence>
<dbReference type="InterPro" id="IPR057317">
    <property type="entry name" value="PH-like_tryp"/>
</dbReference>
<dbReference type="GeneID" id="40317937"/>
<evidence type="ECO:0000256" key="1">
    <source>
        <dbReference type="SAM" id="MobiDB-lite"/>
    </source>
</evidence>
<evidence type="ECO:0000313" key="3">
    <source>
        <dbReference type="EMBL" id="RNF18890.1"/>
    </source>
</evidence>
<dbReference type="OrthoDB" id="252791at2759"/>
<evidence type="ECO:0000313" key="4">
    <source>
        <dbReference type="Proteomes" id="UP000284403"/>
    </source>
</evidence>
<proteinExistence type="predicted"/>
<name>A0A3R7P7U0_9TRYP</name>
<comment type="caution">
    <text evidence="3">The sequence shown here is derived from an EMBL/GenBank/DDBJ whole genome shotgun (WGS) entry which is preliminary data.</text>
</comment>
<feature type="domain" description="PH-like" evidence="2">
    <location>
        <begin position="130"/>
        <end position="227"/>
    </location>
</feature>
<reference evidence="3 4" key="1">
    <citation type="journal article" date="2018" name="BMC Genomics">
        <title>Genomic comparison of Trypanosoma conorhini and Trypanosoma rangeli to Trypanosoma cruzi strains of high and low virulence.</title>
        <authorList>
            <person name="Bradwell K.R."/>
            <person name="Koparde V.N."/>
            <person name="Matveyev A.V."/>
            <person name="Serrano M.G."/>
            <person name="Alves J.M."/>
            <person name="Parikh H."/>
            <person name="Huang B."/>
            <person name="Lee V."/>
            <person name="Espinosa-Alvarez O."/>
            <person name="Ortiz P.A."/>
            <person name="Costa-Martins A.G."/>
            <person name="Teixeira M.M."/>
            <person name="Buck G.A."/>
        </authorList>
    </citation>
    <scope>NUCLEOTIDE SEQUENCE [LARGE SCALE GENOMIC DNA]</scope>
    <source>
        <strain evidence="3 4">025E</strain>
    </source>
</reference>
<dbReference type="RefSeq" id="XP_029228641.1">
    <property type="nucleotide sequence ID" value="XM_029371238.1"/>
</dbReference>
<accession>A0A3R7P7U0</accession>
<dbReference type="Proteomes" id="UP000284403">
    <property type="component" value="Unassembled WGS sequence"/>
</dbReference>
<feature type="region of interest" description="Disordered" evidence="1">
    <location>
        <begin position="65"/>
        <end position="87"/>
    </location>
</feature>
<dbReference type="Pfam" id="PF23732">
    <property type="entry name" value="PH_22"/>
    <property type="match status" value="1"/>
</dbReference>
<organism evidence="3 4">
    <name type="scientific">Trypanosoma conorhini</name>
    <dbReference type="NCBI Taxonomy" id="83891"/>
    <lineage>
        <taxon>Eukaryota</taxon>
        <taxon>Discoba</taxon>
        <taxon>Euglenozoa</taxon>
        <taxon>Kinetoplastea</taxon>
        <taxon>Metakinetoplastina</taxon>
        <taxon>Trypanosomatida</taxon>
        <taxon>Trypanosomatidae</taxon>
        <taxon>Trypanosoma</taxon>
    </lineage>
</organism>
<protein>
    <recommendedName>
        <fullName evidence="2">PH-like domain-containing protein</fullName>
    </recommendedName>
</protein>
<dbReference type="EMBL" id="MKKU01000220">
    <property type="protein sequence ID" value="RNF18890.1"/>
    <property type="molecule type" value="Genomic_DNA"/>
</dbReference>
<gene>
    <name evidence="3" type="ORF">Tco025E_04326</name>
</gene>
<evidence type="ECO:0000259" key="2">
    <source>
        <dbReference type="Pfam" id="PF23732"/>
    </source>
</evidence>
<keyword evidence="4" id="KW-1185">Reference proteome</keyword>